<dbReference type="AlphaFoldDB" id="A0A5P0JFD9"/>
<name>A0A5P0JFD9_ECOLX</name>
<proteinExistence type="predicted"/>
<evidence type="ECO:0000313" key="1">
    <source>
        <dbReference type="EMBL" id="MQK27269.1"/>
    </source>
</evidence>
<sequence>MKRSFDECKRVVEGAYRESNGIGQPIPLTTIRDELKISPTWLRIILEDEMNVEIDGDGNGNEAVAWVTKI</sequence>
<gene>
    <name evidence="1" type="ORF">EIZ93_24005</name>
</gene>
<dbReference type="EMBL" id="RYCF01000168">
    <property type="protein sequence ID" value="MQK27269.1"/>
    <property type="molecule type" value="Genomic_DNA"/>
</dbReference>
<reference evidence="1 2" key="1">
    <citation type="journal article" date="2019" name="Environ. Health Perspect.">
        <title>Inter-host Transmission of Carbapenemase-Producing Escherichia coli among Humans and Backyard Animals.</title>
        <authorList>
            <person name="Li J."/>
            <person name="Bi Z."/>
            <person name="Ma S."/>
            <person name="Chen B."/>
            <person name="Cai C."/>
            <person name="He J."/>
            <person name="Schwarz S."/>
            <person name="Sun C."/>
            <person name="Zhou Y."/>
            <person name="Yin J."/>
            <person name="Hulth A."/>
            <person name="Wang Y."/>
            <person name="Shen Z."/>
            <person name="Wang S."/>
            <person name="Wu C."/>
            <person name="Nilsson L.E."/>
            <person name="Walsh T.R."/>
            <person name="Borjesson S."/>
            <person name="Shen J."/>
            <person name="Sun Q."/>
            <person name="Wang Y."/>
        </authorList>
    </citation>
    <scope>NUCLEOTIDE SEQUENCE [LARGE SCALE GENOMIC DNA]</scope>
    <source>
        <strain evidence="1 2">A016f</strain>
    </source>
</reference>
<organism evidence="1 2">
    <name type="scientific">Escherichia coli</name>
    <dbReference type="NCBI Taxonomy" id="562"/>
    <lineage>
        <taxon>Bacteria</taxon>
        <taxon>Pseudomonadati</taxon>
        <taxon>Pseudomonadota</taxon>
        <taxon>Gammaproteobacteria</taxon>
        <taxon>Enterobacterales</taxon>
        <taxon>Enterobacteriaceae</taxon>
        <taxon>Escherichia</taxon>
    </lineage>
</organism>
<comment type="caution">
    <text evidence="1">The sequence shown here is derived from an EMBL/GenBank/DDBJ whole genome shotgun (WGS) entry which is preliminary data.</text>
</comment>
<dbReference type="Proteomes" id="UP000359125">
    <property type="component" value="Unassembled WGS sequence"/>
</dbReference>
<dbReference type="RefSeq" id="WP_152932289.1">
    <property type="nucleotide sequence ID" value="NZ_RYCF01000168.1"/>
</dbReference>
<evidence type="ECO:0000313" key="2">
    <source>
        <dbReference type="Proteomes" id="UP000359125"/>
    </source>
</evidence>
<accession>A0A5P0JFD9</accession>
<protein>
    <submittedName>
        <fullName evidence="1">Uncharacterized protein</fullName>
    </submittedName>
</protein>